<gene>
    <name evidence="1" type="ORF">NCTC7878_02966</name>
</gene>
<evidence type="ECO:0000313" key="2">
    <source>
        <dbReference type="Proteomes" id="UP000249913"/>
    </source>
</evidence>
<accession>A0A2X2K0M8</accession>
<sequence length="100" mass="11657">MDNHTAEWAACIYALEHARELNVSNALLYTDSKLIADSVNAGYVKMPNSNLILINWKYLNKILIYYLLNGFRENKTKKRINMHSKHCTNLLKRTNKRSTD</sequence>
<evidence type="ECO:0000313" key="1">
    <source>
        <dbReference type="EMBL" id="SPZ99817.1"/>
    </source>
</evidence>
<organism evidence="1 2">
    <name type="scientific">Staphylococcus aureus</name>
    <dbReference type="NCBI Taxonomy" id="1280"/>
    <lineage>
        <taxon>Bacteria</taxon>
        <taxon>Bacillati</taxon>
        <taxon>Bacillota</taxon>
        <taxon>Bacilli</taxon>
        <taxon>Bacillales</taxon>
        <taxon>Staphylococcaceae</taxon>
        <taxon>Staphylococcus</taxon>
    </lineage>
</organism>
<dbReference type="Proteomes" id="UP000249913">
    <property type="component" value="Unassembled WGS sequence"/>
</dbReference>
<protein>
    <submittedName>
        <fullName evidence="1">Ribonuclease HI</fullName>
    </submittedName>
</protein>
<dbReference type="InterPro" id="IPR036397">
    <property type="entry name" value="RNaseH_sf"/>
</dbReference>
<dbReference type="SUPFAM" id="SSF53098">
    <property type="entry name" value="Ribonuclease H-like"/>
    <property type="match status" value="1"/>
</dbReference>
<dbReference type="AlphaFoldDB" id="A0A2X2K0M8"/>
<name>A0A2X2K0M8_STAAU</name>
<reference evidence="1 2" key="1">
    <citation type="submission" date="2018-06" db="EMBL/GenBank/DDBJ databases">
        <authorList>
            <consortium name="Pathogen Informatics"/>
            <person name="Doyle S."/>
        </authorList>
    </citation>
    <scope>NUCLEOTIDE SEQUENCE [LARGE SCALE GENOMIC DNA]</scope>
    <source>
        <strain evidence="1 2">NCTC7878</strain>
    </source>
</reference>
<dbReference type="GO" id="GO:0003676">
    <property type="term" value="F:nucleic acid binding"/>
    <property type="evidence" value="ECO:0007669"/>
    <property type="project" value="InterPro"/>
</dbReference>
<dbReference type="InterPro" id="IPR012337">
    <property type="entry name" value="RNaseH-like_sf"/>
</dbReference>
<proteinExistence type="predicted"/>
<dbReference type="EMBL" id="UAUX01000011">
    <property type="protein sequence ID" value="SPZ99817.1"/>
    <property type="molecule type" value="Genomic_DNA"/>
</dbReference>
<dbReference type="Gene3D" id="3.30.420.10">
    <property type="entry name" value="Ribonuclease H-like superfamily/Ribonuclease H"/>
    <property type="match status" value="1"/>
</dbReference>